<organism evidence="1 2">
    <name type="scientific">Leucogyrophana mollusca</name>
    <dbReference type="NCBI Taxonomy" id="85980"/>
    <lineage>
        <taxon>Eukaryota</taxon>
        <taxon>Fungi</taxon>
        <taxon>Dikarya</taxon>
        <taxon>Basidiomycota</taxon>
        <taxon>Agaricomycotina</taxon>
        <taxon>Agaricomycetes</taxon>
        <taxon>Agaricomycetidae</taxon>
        <taxon>Boletales</taxon>
        <taxon>Boletales incertae sedis</taxon>
        <taxon>Leucogyrophana</taxon>
    </lineage>
</organism>
<gene>
    <name evidence="1" type="ORF">BV22DRAFT_147034</name>
</gene>
<proteinExistence type="predicted"/>
<evidence type="ECO:0000313" key="2">
    <source>
        <dbReference type="Proteomes" id="UP000790709"/>
    </source>
</evidence>
<name>A0ACB8BVL7_9AGAM</name>
<evidence type="ECO:0000313" key="1">
    <source>
        <dbReference type="EMBL" id="KAH7929180.1"/>
    </source>
</evidence>
<reference evidence="1" key="1">
    <citation type="journal article" date="2021" name="New Phytol.">
        <title>Evolutionary innovations through gain and loss of genes in the ectomycorrhizal Boletales.</title>
        <authorList>
            <person name="Wu G."/>
            <person name="Miyauchi S."/>
            <person name="Morin E."/>
            <person name="Kuo A."/>
            <person name="Drula E."/>
            <person name="Varga T."/>
            <person name="Kohler A."/>
            <person name="Feng B."/>
            <person name="Cao Y."/>
            <person name="Lipzen A."/>
            <person name="Daum C."/>
            <person name="Hundley H."/>
            <person name="Pangilinan J."/>
            <person name="Johnson J."/>
            <person name="Barry K."/>
            <person name="LaButti K."/>
            <person name="Ng V."/>
            <person name="Ahrendt S."/>
            <person name="Min B."/>
            <person name="Choi I.G."/>
            <person name="Park H."/>
            <person name="Plett J.M."/>
            <person name="Magnuson J."/>
            <person name="Spatafora J.W."/>
            <person name="Nagy L.G."/>
            <person name="Henrissat B."/>
            <person name="Grigoriev I.V."/>
            <person name="Yang Z.L."/>
            <person name="Xu J."/>
            <person name="Martin F.M."/>
        </authorList>
    </citation>
    <scope>NUCLEOTIDE SEQUENCE</scope>
    <source>
        <strain evidence="1">KUC20120723A-06</strain>
    </source>
</reference>
<keyword evidence="2" id="KW-1185">Reference proteome</keyword>
<protein>
    <submittedName>
        <fullName evidence="1">Uncharacterized protein</fullName>
    </submittedName>
</protein>
<comment type="caution">
    <text evidence="1">The sequence shown here is derived from an EMBL/GenBank/DDBJ whole genome shotgun (WGS) entry which is preliminary data.</text>
</comment>
<dbReference type="Proteomes" id="UP000790709">
    <property type="component" value="Unassembled WGS sequence"/>
</dbReference>
<sequence length="139" mass="15123">MNNRYKCGMLSCERSFSTQRGLTRHRNACPHYHESLRLHVERNRRRAQESAKKKEEEARAAKKSRMVELARGGIESRPTHARGGLSAPSANASTQPCDPDPSFSGPSFPASSTNSGDIDSSSASLSVVQPDPQDKIGGV</sequence>
<accession>A0ACB8BVL7</accession>
<dbReference type="EMBL" id="MU266344">
    <property type="protein sequence ID" value="KAH7929180.1"/>
    <property type="molecule type" value="Genomic_DNA"/>
</dbReference>